<organism evidence="1 2">
    <name type="scientific">Reticulomyxa filosa</name>
    <dbReference type="NCBI Taxonomy" id="46433"/>
    <lineage>
        <taxon>Eukaryota</taxon>
        <taxon>Sar</taxon>
        <taxon>Rhizaria</taxon>
        <taxon>Retaria</taxon>
        <taxon>Foraminifera</taxon>
        <taxon>Monothalamids</taxon>
        <taxon>Reticulomyxidae</taxon>
        <taxon>Reticulomyxa</taxon>
    </lineage>
</organism>
<dbReference type="InterPro" id="IPR036875">
    <property type="entry name" value="Znf_CCHC_sf"/>
</dbReference>
<dbReference type="OrthoDB" id="10022108at2759"/>
<reference evidence="1 2" key="1">
    <citation type="journal article" date="2013" name="Curr. Biol.">
        <title>The Genome of the Foraminiferan Reticulomyxa filosa.</title>
        <authorList>
            <person name="Glockner G."/>
            <person name="Hulsmann N."/>
            <person name="Schleicher M."/>
            <person name="Noegel A.A."/>
            <person name="Eichinger L."/>
            <person name="Gallinger C."/>
            <person name="Pawlowski J."/>
            <person name="Sierra R."/>
            <person name="Euteneuer U."/>
            <person name="Pillet L."/>
            <person name="Moustafa A."/>
            <person name="Platzer M."/>
            <person name="Groth M."/>
            <person name="Szafranski K."/>
            <person name="Schliwa M."/>
        </authorList>
    </citation>
    <scope>NUCLEOTIDE SEQUENCE [LARGE SCALE GENOMIC DNA]</scope>
</reference>
<proteinExistence type="predicted"/>
<dbReference type="SUPFAM" id="SSF57756">
    <property type="entry name" value="Retrovirus zinc finger-like domains"/>
    <property type="match status" value="1"/>
</dbReference>
<name>X6PEL7_RETFI</name>
<evidence type="ECO:0008006" key="3">
    <source>
        <dbReference type="Google" id="ProtNLM"/>
    </source>
</evidence>
<comment type="caution">
    <text evidence="1">The sequence shown here is derived from an EMBL/GenBank/DDBJ whole genome shotgun (WGS) entry which is preliminary data.</text>
</comment>
<protein>
    <recommendedName>
        <fullName evidence="3">CCHC-type domain-containing protein</fullName>
    </recommendedName>
</protein>
<gene>
    <name evidence="1" type="ORF">RFI_00583</name>
</gene>
<keyword evidence="2" id="KW-1185">Reference proteome</keyword>
<dbReference type="EMBL" id="ASPP01000612">
    <property type="protein sequence ID" value="ETO36479.1"/>
    <property type="molecule type" value="Genomic_DNA"/>
</dbReference>
<evidence type="ECO:0000313" key="2">
    <source>
        <dbReference type="Proteomes" id="UP000023152"/>
    </source>
</evidence>
<dbReference type="Proteomes" id="UP000023152">
    <property type="component" value="Unassembled WGS sequence"/>
</dbReference>
<dbReference type="GO" id="GO:0003676">
    <property type="term" value="F:nucleic acid binding"/>
    <property type="evidence" value="ECO:0007669"/>
    <property type="project" value="InterPro"/>
</dbReference>
<sequence>MLAPDLIPHRSAAFLNNHGLNRHWICEGLDNPRHIMPRYFLSNLMEAQFLCGPFGCLLNKNALSRKVLAHTFSENFQTLFIHFAVDVNEQQLMQLAQNFNNIKNGQIEKKENNDGKQRIIGYSMVKVGLFDKNKSRPKSHFKQCRNCYRLNHIARECPKKRKVCKYFILKKIFFYVIKNLFTKTFRYLILRFCARSDIYKIITLKMNSRLTRKNDEQN</sequence>
<dbReference type="AlphaFoldDB" id="X6PEL7"/>
<evidence type="ECO:0000313" key="1">
    <source>
        <dbReference type="EMBL" id="ETO36479.1"/>
    </source>
</evidence>
<dbReference type="GO" id="GO:0008270">
    <property type="term" value="F:zinc ion binding"/>
    <property type="evidence" value="ECO:0007669"/>
    <property type="project" value="InterPro"/>
</dbReference>
<dbReference type="Gene3D" id="4.10.60.10">
    <property type="entry name" value="Zinc finger, CCHC-type"/>
    <property type="match status" value="1"/>
</dbReference>
<accession>X6PEL7</accession>